<dbReference type="KEGG" id="blac:94349152"/>
<organism evidence="1 2">
    <name type="scientific">Bremia lactucae</name>
    <name type="common">Lettuce downy mildew</name>
    <dbReference type="NCBI Taxonomy" id="4779"/>
    <lineage>
        <taxon>Eukaryota</taxon>
        <taxon>Sar</taxon>
        <taxon>Stramenopiles</taxon>
        <taxon>Oomycota</taxon>
        <taxon>Peronosporomycetes</taxon>
        <taxon>Peronosporales</taxon>
        <taxon>Peronosporaceae</taxon>
        <taxon>Bremia</taxon>
    </lineage>
</organism>
<protein>
    <submittedName>
        <fullName evidence="1">Uncharacterized protein</fullName>
    </submittedName>
</protein>
<dbReference type="GeneID" id="94349152"/>
<dbReference type="Proteomes" id="UP000294530">
    <property type="component" value="Unassembled WGS sequence"/>
</dbReference>
<comment type="caution">
    <text evidence="1">The sequence shown here is derived from an EMBL/GenBank/DDBJ whole genome shotgun (WGS) entry which is preliminary data.</text>
</comment>
<dbReference type="OrthoDB" id="160763at2759"/>
<gene>
    <name evidence="1" type="ORF">CCR75_005400</name>
</gene>
<accession>A0A976FLU0</accession>
<evidence type="ECO:0000313" key="2">
    <source>
        <dbReference type="Proteomes" id="UP000294530"/>
    </source>
</evidence>
<name>A0A976FLU0_BRELC</name>
<sequence length="100" mass="11401">MKRGRLMQSCLQLSWPRESNFSEIDEVEDKTSGISDVLTTHVLNLKQLWVEQQLQDWLAGVAELREFLVENSSLAGLLVAVLVELVKTHESDIEFFVQGK</sequence>
<reference evidence="1 2" key="1">
    <citation type="journal article" date="2021" name="Genome Biol.">
        <title>AFLAP: assembly-free linkage analysis pipeline using k-mers from genome sequencing data.</title>
        <authorList>
            <person name="Fletcher K."/>
            <person name="Zhang L."/>
            <person name="Gil J."/>
            <person name="Han R."/>
            <person name="Cavanaugh K."/>
            <person name="Michelmore R."/>
        </authorList>
    </citation>
    <scope>NUCLEOTIDE SEQUENCE [LARGE SCALE GENOMIC DNA]</scope>
    <source>
        <strain evidence="1 2">SF5</strain>
    </source>
</reference>
<evidence type="ECO:0000313" key="1">
    <source>
        <dbReference type="EMBL" id="TDH69038.1"/>
    </source>
</evidence>
<proteinExistence type="predicted"/>
<dbReference type="RefSeq" id="XP_067818537.1">
    <property type="nucleotide sequence ID" value="XM_067963481.1"/>
</dbReference>
<dbReference type="AlphaFoldDB" id="A0A976FLU0"/>
<keyword evidence="2" id="KW-1185">Reference proteome</keyword>
<dbReference type="EMBL" id="SHOA02000019">
    <property type="protein sequence ID" value="TDH69038.1"/>
    <property type="molecule type" value="Genomic_DNA"/>
</dbReference>